<dbReference type="SUPFAM" id="SSF50370">
    <property type="entry name" value="Ricin B-like lectins"/>
    <property type="match status" value="1"/>
</dbReference>
<dbReference type="InterPro" id="IPR000772">
    <property type="entry name" value="Ricin_B_lectin"/>
</dbReference>
<dbReference type="CDD" id="cd23422">
    <property type="entry name" value="beta-trefoil_Ricin_MPL_CNL"/>
    <property type="match status" value="1"/>
</dbReference>
<evidence type="ECO:0000313" key="4">
    <source>
        <dbReference type="Proteomes" id="UP000472727"/>
    </source>
</evidence>
<evidence type="ECO:0000256" key="1">
    <source>
        <dbReference type="SAM" id="MobiDB-lite"/>
    </source>
</evidence>
<gene>
    <name evidence="3" type="ORF">TWF106_000867</name>
</gene>
<dbReference type="Pfam" id="PF14200">
    <property type="entry name" value="RicinB_lectin_2"/>
    <property type="match status" value="1"/>
</dbReference>
<reference evidence="3 4" key="1">
    <citation type="submission" date="2019-06" db="EMBL/GenBank/DDBJ databases">
        <authorList>
            <person name="Palmer J.M."/>
        </authorList>
    </citation>
    <scope>NUCLEOTIDE SEQUENCE [LARGE SCALE GENOMIC DNA]</scope>
    <source>
        <strain evidence="3 4">TWF106</strain>
    </source>
</reference>
<dbReference type="Proteomes" id="UP000472727">
    <property type="component" value="Unassembled WGS sequence"/>
</dbReference>
<protein>
    <recommendedName>
        <fullName evidence="2">Ricin B lectin domain-containing protein</fullName>
    </recommendedName>
</protein>
<dbReference type="EMBL" id="WIWS01000011">
    <property type="protein sequence ID" value="KAF3226374.1"/>
    <property type="molecule type" value="Genomic_DNA"/>
</dbReference>
<dbReference type="Gene3D" id="2.80.10.50">
    <property type="match status" value="1"/>
</dbReference>
<name>A0A7C8QWV9_ORBOL</name>
<evidence type="ECO:0000259" key="2">
    <source>
        <dbReference type="Pfam" id="PF14200"/>
    </source>
</evidence>
<evidence type="ECO:0000313" key="3">
    <source>
        <dbReference type="EMBL" id="KAF3226374.1"/>
    </source>
</evidence>
<feature type="domain" description="Ricin B lectin" evidence="2">
    <location>
        <begin position="128"/>
        <end position="199"/>
    </location>
</feature>
<dbReference type="AlphaFoldDB" id="A0A7C8QWV9"/>
<proteinExistence type="predicted"/>
<sequence>MAEIVDHLEVIYGVGRAHESIPEIHGALTDLNSGHKGEHQFEQQQMQEQEQQNADDRRRLQYIGIERLGHGDPARADLAKGAGGEFRLLKYEYRFSGPAIYDVALWRSGGRQPIPPAGWDGMSVDINEGRSYRIVNVKAGKVIDLSGTEGHSITGWQWKGGDNQKWILEQQDGLWIFRNKDKGSFLGIAGIQVDFGTRLAASDFPVQWDIVPEENDISIYRIFVPRQPCPLNVELGDNGNGRNGTPIQLWGRWPADHQNWRFEEV</sequence>
<organism evidence="3 4">
    <name type="scientific">Orbilia oligospora</name>
    <name type="common">Nematode-trapping fungus</name>
    <name type="synonym">Arthrobotrys oligospora</name>
    <dbReference type="NCBI Taxonomy" id="2813651"/>
    <lineage>
        <taxon>Eukaryota</taxon>
        <taxon>Fungi</taxon>
        <taxon>Dikarya</taxon>
        <taxon>Ascomycota</taxon>
        <taxon>Pezizomycotina</taxon>
        <taxon>Orbiliomycetes</taxon>
        <taxon>Orbiliales</taxon>
        <taxon>Orbiliaceae</taxon>
        <taxon>Orbilia</taxon>
    </lineage>
</organism>
<feature type="compositionally biased region" description="Low complexity" evidence="1">
    <location>
        <begin position="42"/>
        <end position="52"/>
    </location>
</feature>
<accession>A0A7C8QWV9</accession>
<dbReference type="InterPro" id="IPR035992">
    <property type="entry name" value="Ricin_B-like_lectins"/>
</dbReference>
<comment type="caution">
    <text evidence="3">The sequence shown here is derived from an EMBL/GenBank/DDBJ whole genome shotgun (WGS) entry which is preliminary data.</text>
</comment>
<feature type="region of interest" description="Disordered" evidence="1">
    <location>
        <begin position="33"/>
        <end position="55"/>
    </location>
</feature>